<dbReference type="Pfam" id="PF02687">
    <property type="entry name" value="FtsX"/>
    <property type="match status" value="1"/>
</dbReference>
<dbReference type="RefSeq" id="WP_092455006.1">
    <property type="nucleotide sequence ID" value="NZ_FOJI01000011.1"/>
</dbReference>
<evidence type="ECO:0000256" key="6">
    <source>
        <dbReference type="ARBA" id="ARBA00022840"/>
    </source>
</evidence>
<dbReference type="PANTHER" id="PTHR42798:SF6">
    <property type="entry name" value="CELL DIVISION ATP-BINDING PROTEIN FTSE"/>
    <property type="match status" value="1"/>
</dbReference>
<feature type="domain" description="ABC transporter" evidence="11">
    <location>
        <begin position="4"/>
        <end position="241"/>
    </location>
</feature>
<dbReference type="EMBL" id="FOJI01000011">
    <property type="protein sequence ID" value="SEW34207.1"/>
    <property type="molecule type" value="Genomic_DNA"/>
</dbReference>
<feature type="transmembrane region" description="Helical" evidence="10">
    <location>
        <begin position="761"/>
        <end position="781"/>
    </location>
</feature>
<dbReference type="CDD" id="cd03255">
    <property type="entry name" value="ABC_MJ0796_LolCDE_FtsE"/>
    <property type="match status" value="1"/>
</dbReference>
<comment type="similarity">
    <text evidence="9">Belongs to the ABC transporter superfamily. Macrolide exporter (TC 3.A.1.122) family.</text>
</comment>
<dbReference type="STRING" id="99656.SAMN05421659_11120"/>
<evidence type="ECO:0000256" key="1">
    <source>
        <dbReference type="ARBA" id="ARBA00004429"/>
    </source>
</evidence>
<evidence type="ECO:0000256" key="10">
    <source>
        <dbReference type="SAM" id="Phobius"/>
    </source>
</evidence>
<dbReference type="Proteomes" id="UP000199701">
    <property type="component" value="Unassembled WGS sequence"/>
</dbReference>
<keyword evidence="3" id="KW-1003">Cell membrane</keyword>
<keyword evidence="13" id="KW-1185">Reference proteome</keyword>
<dbReference type="AlphaFoldDB" id="A0A1I0R1R0"/>
<dbReference type="Pfam" id="PF00005">
    <property type="entry name" value="ABC_tran"/>
    <property type="match status" value="1"/>
</dbReference>
<keyword evidence="2" id="KW-0813">Transport</keyword>
<dbReference type="SMART" id="SM00382">
    <property type="entry name" value="AAA"/>
    <property type="match status" value="1"/>
</dbReference>
<dbReference type="FunFam" id="3.40.50.300:FF:000032">
    <property type="entry name" value="Export ABC transporter ATP-binding protein"/>
    <property type="match status" value="1"/>
</dbReference>
<evidence type="ECO:0000256" key="9">
    <source>
        <dbReference type="ARBA" id="ARBA00038388"/>
    </source>
</evidence>
<dbReference type="InterPro" id="IPR017911">
    <property type="entry name" value="MacB-like_ATP-bd"/>
</dbReference>
<comment type="subcellular location">
    <subcellularLocation>
        <location evidence="1">Cell inner membrane</location>
        <topology evidence="1">Multi-pass membrane protein</topology>
    </subcellularLocation>
</comment>
<dbReference type="InterPro" id="IPR003439">
    <property type="entry name" value="ABC_transporter-like_ATP-bd"/>
</dbReference>
<dbReference type="GO" id="GO:0016887">
    <property type="term" value="F:ATP hydrolysis activity"/>
    <property type="evidence" value="ECO:0007669"/>
    <property type="project" value="InterPro"/>
</dbReference>
<evidence type="ECO:0000256" key="7">
    <source>
        <dbReference type="ARBA" id="ARBA00022989"/>
    </source>
</evidence>
<feature type="transmembrane region" description="Helical" evidence="10">
    <location>
        <begin position="668"/>
        <end position="694"/>
    </location>
</feature>
<feature type="transmembrane region" description="Helical" evidence="10">
    <location>
        <begin position="277"/>
        <end position="300"/>
    </location>
</feature>
<evidence type="ECO:0000256" key="3">
    <source>
        <dbReference type="ARBA" id="ARBA00022475"/>
    </source>
</evidence>
<dbReference type="GO" id="GO:0022857">
    <property type="term" value="F:transmembrane transporter activity"/>
    <property type="evidence" value="ECO:0007669"/>
    <property type="project" value="UniProtKB-ARBA"/>
</dbReference>
<dbReference type="PANTHER" id="PTHR42798">
    <property type="entry name" value="LIPOPROTEIN-RELEASING SYSTEM ATP-BINDING PROTEIN LOLD"/>
    <property type="match status" value="1"/>
</dbReference>
<dbReference type="InterPro" id="IPR003838">
    <property type="entry name" value="ABC3_permease_C"/>
</dbReference>
<evidence type="ECO:0000256" key="5">
    <source>
        <dbReference type="ARBA" id="ARBA00022741"/>
    </source>
</evidence>
<protein>
    <submittedName>
        <fullName evidence="12">Putative ABC transport system permease protein</fullName>
    </submittedName>
</protein>
<keyword evidence="5" id="KW-0547">Nucleotide-binding</keyword>
<dbReference type="InterPro" id="IPR003593">
    <property type="entry name" value="AAA+_ATPase"/>
</dbReference>
<keyword evidence="6" id="KW-0067">ATP-binding</keyword>
<evidence type="ECO:0000256" key="4">
    <source>
        <dbReference type="ARBA" id="ARBA00022692"/>
    </source>
</evidence>
<dbReference type="PROSITE" id="PS00211">
    <property type="entry name" value="ABC_TRANSPORTER_1"/>
    <property type="match status" value="1"/>
</dbReference>
<organism evidence="12 13">
    <name type="scientific">[Clostridium] fimetarium</name>
    <dbReference type="NCBI Taxonomy" id="99656"/>
    <lineage>
        <taxon>Bacteria</taxon>
        <taxon>Bacillati</taxon>
        <taxon>Bacillota</taxon>
        <taxon>Clostridia</taxon>
        <taxon>Lachnospirales</taxon>
        <taxon>Lachnospiraceae</taxon>
    </lineage>
</organism>
<evidence type="ECO:0000259" key="11">
    <source>
        <dbReference type="PROSITE" id="PS50893"/>
    </source>
</evidence>
<evidence type="ECO:0000313" key="13">
    <source>
        <dbReference type="Proteomes" id="UP000199701"/>
    </source>
</evidence>
<feature type="transmembrane region" description="Helical" evidence="10">
    <location>
        <begin position="715"/>
        <end position="741"/>
    </location>
</feature>
<evidence type="ECO:0000256" key="2">
    <source>
        <dbReference type="ARBA" id="ARBA00022448"/>
    </source>
</evidence>
<dbReference type="GO" id="GO:0098796">
    <property type="term" value="C:membrane protein complex"/>
    <property type="evidence" value="ECO:0007669"/>
    <property type="project" value="UniProtKB-ARBA"/>
</dbReference>
<dbReference type="InterPro" id="IPR017871">
    <property type="entry name" value="ABC_transporter-like_CS"/>
</dbReference>
<dbReference type="PROSITE" id="PS50893">
    <property type="entry name" value="ABC_TRANSPORTER_2"/>
    <property type="match status" value="1"/>
</dbReference>
<evidence type="ECO:0000256" key="8">
    <source>
        <dbReference type="ARBA" id="ARBA00023136"/>
    </source>
</evidence>
<accession>A0A1I0R1R0</accession>
<sequence length="798" mass="86073">MSRLRLTDIRKSYNGGEVVQVLKGISLEFRENEFVSILGPSGCGKTTLLNIVGGLDRYDSGDLLLGDLSTKNFKDSDWDAFRNCSIGFVFQNYNLIAHQTVLQNVEIAMTLSGVSSSQAKQRAKDALKSVGLESQMKKRPNQLSGGQMQRVAIARAIVNNPDIILADEPTGALDSHTSVQVMEILKDIAKTKLVIMVTHNAELADKYSSRVIHLLDGEVQSDSNPIFKDSAIKNPNDTKDANQTVTKKTKLKKTSMSLVTATSLSFKNLLTKRGRTIITSIAGSIGIVGVALVLALSTGLTSYMDKLQSDTLSGYPITISKGVSTLQMGGGNNANSLLGSSSEEGKFTNDNIIYSVDNTQNTLQHTNVLTQEYTDYVSKIQSVLPNAVNAVSFSRGVGINLLAKGEDSVVKYATTAATATEALRGSKTYWQEMPNNEDTILSMYDLIGDGSRLPSSKNEVAIVVDEYNNIDASFFEKLGISATNSDFKLTDFIGKTMLKVIPNDGFYTKDANGIFSAASASEYGDLYKNADGVELTITGILRIKEASSQATGYLSSGLVYTTALTNYVLENTQKSQISIAQASSDKDVILNAAFANAAVKEQKLISLGIDTKPTSISIYPKDFSGKDAIKQYLDDYNADKTQDNQVVYSDLAETIGSTVGTMINTVSYVLIGFAAISLLVSTIMIGIITYVSVLERTKEIGILRAVGARKKDISRLFNAETLIIGFSAGTLGICISYLLIIPINILISNLVDINNIAQLKPLHAVILILGSMTLTLIAGLFPSRMAAKKDPVVALRTE</sequence>
<dbReference type="SUPFAM" id="SSF52540">
    <property type="entry name" value="P-loop containing nucleoside triphosphate hydrolases"/>
    <property type="match status" value="1"/>
</dbReference>
<proteinExistence type="inferred from homology"/>
<dbReference type="OrthoDB" id="2079174at2"/>
<keyword evidence="7 10" id="KW-1133">Transmembrane helix</keyword>
<keyword evidence="8 10" id="KW-0472">Membrane</keyword>
<evidence type="ECO:0000313" key="12">
    <source>
        <dbReference type="EMBL" id="SEW34207.1"/>
    </source>
</evidence>
<dbReference type="InterPro" id="IPR027417">
    <property type="entry name" value="P-loop_NTPase"/>
</dbReference>
<name>A0A1I0R1R0_9FIRM</name>
<dbReference type="Gene3D" id="3.40.50.300">
    <property type="entry name" value="P-loop containing nucleotide triphosphate hydrolases"/>
    <property type="match status" value="1"/>
</dbReference>
<dbReference type="GO" id="GO:0005886">
    <property type="term" value="C:plasma membrane"/>
    <property type="evidence" value="ECO:0007669"/>
    <property type="project" value="UniProtKB-SubCell"/>
</dbReference>
<keyword evidence="4 10" id="KW-0812">Transmembrane</keyword>
<dbReference type="GO" id="GO:0005524">
    <property type="term" value="F:ATP binding"/>
    <property type="evidence" value="ECO:0007669"/>
    <property type="project" value="UniProtKB-KW"/>
</dbReference>
<reference evidence="12 13" key="1">
    <citation type="submission" date="2016-10" db="EMBL/GenBank/DDBJ databases">
        <authorList>
            <person name="de Groot N.N."/>
        </authorList>
    </citation>
    <scope>NUCLEOTIDE SEQUENCE [LARGE SCALE GENOMIC DNA]</scope>
    <source>
        <strain evidence="12 13">DSM 9179</strain>
    </source>
</reference>
<gene>
    <name evidence="12" type="ORF">SAMN05421659_11120</name>
</gene>